<dbReference type="GO" id="GO:0007021">
    <property type="term" value="P:tubulin complex assembly"/>
    <property type="evidence" value="ECO:0007669"/>
    <property type="project" value="InterPro"/>
</dbReference>
<dbReference type="Proteomes" id="UP000626109">
    <property type="component" value="Unassembled WGS sequence"/>
</dbReference>
<dbReference type="InterPro" id="IPR016024">
    <property type="entry name" value="ARM-type_fold"/>
</dbReference>
<comment type="caution">
    <text evidence="1">The sequence shown here is derived from an EMBL/GenBank/DDBJ whole genome shotgun (WGS) entry which is preliminary data.</text>
</comment>
<proteinExistence type="predicted"/>
<dbReference type="AlphaFoldDB" id="A0A813KNX0"/>
<feature type="non-terminal residue" evidence="1">
    <location>
        <position position="406"/>
    </location>
</feature>
<gene>
    <name evidence="1" type="ORF">PGLA2088_LOCUS36612</name>
</gene>
<dbReference type="GO" id="GO:0007023">
    <property type="term" value="P:post-chaperonin tubulin folding pathway"/>
    <property type="evidence" value="ECO:0007669"/>
    <property type="project" value="InterPro"/>
</dbReference>
<protein>
    <recommendedName>
        <fullName evidence="3">Tubulin-specific chaperone D</fullName>
    </recommendedName>
</protein>
<dbReference type="GO" id="GO:0000226">
    <property type="term" value="P:microtubule cytoskeleton organization"/>
    <property type="evidence" value="ECO:0007669"/>
    <property type="project" value="TreeGrafter"/>
</dbReference>
<dbReference type="PANTHER" id="PTHR12658">
    <property type="entry name" value="BETA-TUBULIN COFACTOR D"/>
    <property type="match status" value="1"/>
</dbReference>
<organism evidence="1 2">
    <name type="scientific">Polarella glacialis</name>
    <name type="common">Dinoflagellate</name>
    <dbReference type="NCBI Taxonomy" id="89957"/>
    <lineage>
        <taxon>Eukaryota</taxon>
        <taxon>Sar</taxon>
        <taxon>Alveolata</taxon>
        <taxon>Dinophyceae</taxon>
        <taxon>Suessiales</taxon>
        <taxon>Suessiaceae</taxon>
        <taxon>Polarella</taxon>
    </lineage>
</organism>
<reference evidence="1" key="1">
    <citation type="submission" date="2021-02" db="EMBL/GenBank/DDBJ databases">
        <authorList>
            <person name="Dougan E. K."/>
            <person name="Rhodes N."/>
            <person name="Thang M."/>
            <person name="Chan C."/>
        </authorList>
    </citation>
    <scope>NUCLEOTIDE SEQUENCE</scope>
</reference>
<dbReference type="InterPro" id="IPR033162">
    <property type="entry name" value="TBCD"/>
</dbReference>
<dbReference type="GO" id="GO:0048487">
    <property type="term" value="F:beta-tubulin binding"/>
    <property type="evidence" value="ECO:0007669"/>
    <property type="project" value="InterPro"/>
</dbReference>
<evidence type="ECO:0000313" key="2">
    <source>
        <dbReference type="Proteomes" id="UP000626109"/>
    </source>
</evidence>
<accession>A0A813KNX0</accession>
<evidence type="ECO:0008006" key="3">
    <source>
        <dbReference type="Google" id="ProtNLM"/>
    </source>
</evidence>
<dbReference type="PANTHER" id="PTHR12658:SF0">
    <property type="entry name" value="TUBULIN-SPECIFIC CHAPERONE D"/>
    <property type="match status" value="1"/>
</dbReference>
<evidence type="ECO:0000313" key="1">
    <source>
        <dbReference type="EMBL" id="CAE8711683.1"/>
    </source>
</evidence>
<dbReference type="SUPFAM" id="SSF48371">
    <property type="entry name" value="ARM repeat"/>
    <property type="match status" value="1"/>
</dbReference>
<sequence>MESAPGSSVIAVEGGISPGCAVQAAGSVTTSGTVQARHGAVAGAAALTDVLQDRISETNQAAIRNLVPALEKARAYRGRGGEVVRQAACRLLACVAAAKTWQFKDATAVRYLQTVDECARHTTEMILFAAADALRVLARFRLKPEMCLKCVDNYIASLKKGDEMISARRGSALCLGAIPVAVLGERRREVLEVLCKEAKGLECPGGKDQDDPTTRVYAVLSLGRLVLATSITPEETALVVSTLEATMRDYATDRRGDVGSWVREISMEVVAALLDVQKRGPSASEPSLPDAATSTRLLALLMQQAVEKIDRLRERSFGLLRRLMCGAVGDGPSNILELAYRRVCHSESYDSMGIANSFCQAAPAIHVERAAWPPAQAATLTAALRRKDDALNDEAKKDPASSSTAE</sequence>
<name>A0A813KNX0_POLGL</name>
<dbReference type="GO" id="GO:0005096">
    <property type="term" value="F:GTPase activator activity"/>
    <property type="evidence" value="ECO:0007669"/>
    <property type="project" value="InterPro"/>
</dbReference>
<dbReference type="EMBL" id="CAJNNW010032194">
    <property type="protein sequence ID" value="CAE8711683.1"/>
    <property type="molecule type" value="Genomic_DNA"/>
</dbReference>